<gene>
    <name evidence="2" type="ORF">BvMPK_0451</name>
</gene>
<evidence type="ECO:0000313" key="3">
    <source>
        <dbReference type="Proteomes" id="UP000061587"/>
    </source>
</evidence>
<organism evidence="2 3">
    <name type="scientific">Phocaeicola vulgatus</name>
    <name type="common">Bacteroides vulgatus</name>
    <dbReference type="NCBI Taxonomy" id="821"/>
    <lineage>
        <taxon>Bacteria</taxon>
        <taxon>Pseudomonadati</taxon>
        <taxon>Bacteroidota</taxon>
        <taxon>Bacteroidia</taxon>
        <taxon>Bacteroidales</taxon>
        <taxon>Bacteroidaceae</taxon>
        <taxon>Phocaeicola</taxon>
    </lineage>
</organism>
<feature type="domain" description="Helix-turn-helix" evidence="1">
    <location>
        <begin position="52"/>
        <end position="96"/>
    </location>
</feature>
<dbReference type="Pfam" id="PF12728">
    <property type="entry name" value="HTH_17"/>
    <property type="match status" value="1"/>
</dbReference>
<reference evidence="2 3" key="2">
    <citation type="journal article" date="2016" name="Genome Biol. Evol.">
        <title>Extensive mobilome-driven genome diversification in mouse gut-associated Bacteroides vulgatus mpk.</title>
        <authorList>
            <person name="Lange A."/>
            <person name="Beier S."/>
            <person name="Steimle A."/>
            <person name="Autenrieth I.B."/>
            <person name="Huson D.H."/>
            <person name="Frick J.S."/>
        </authorList>
    </citation>
    <scope>NUCLEOTIDE SEQUENCE [LARGE SCALE GENOMIC DNA]</scope>
    <source>
        <strain evidence="3">mpk</strain>
    </source>
</reference>
<accession>A0A0P0LFK7</accession>
<sequence>MAKETITIKSMYMEIVSIERKTFEAMVAKFDRFVSRMDTICQRHGEKTMGEWMDNQDVCRMLNISARTLQTLRDNGTLAYSQINHKTYYRPDDVQRIASVVEDRWKEAKFKGRTI</sequence>
<evidence type="ECO:0000313" key="2">
    <source>
        <dbReference type="EMBL" id="ALK83079.1"/>
    </source>
</evidence>
<dbReference type="SUPFAM" id="SSF46955">
    <property type="entry name" value="Putative DNA-binding domain"/>
    <property type="match status" value="1"/>
</dbReference>
<dbReference type="InterPro" id="IPR041657">
    <property type="entry name" value="HTH_17"/>
</dbReference>
<protein>
    <recommendedName>
        <fullName evidence="1">Helix-turn-helix domain-containing protein</fullName>
    </recommendedName>
</protein>
<dbReference type="InterPro" id="IPR009061">
    <property type="entry name" value="DNA-bd_dom_put_sf"/>
</dbReference>
<dbReference type="AlphaFoldDB" id="A0A0P0LFK7"/>
<dbReference type="PATRIC" id="fig|821.40.peg.530"/>
<dbReference type="Proteomes" id="UP000061587">
    <property type="component" value="Chromosome"/>
</dbReference>
<dbReference type="PANTHER" id="PTHR34585:SF22">
    <property type="entry name" value="HELIX-TURN-HELIX DOMAIN-CONTAINING PROTEIN"/>
    <property type="match status" value="1"/>
</dbReference>
<name>A0A0P0LFK7_PHOVU</name>
<dbReference type="EMBL" id="CP013020">
    <property type="protein sequence ID" value="ALK83079.1"/>
    <property type="molecule type" value="Genomic_DNA"/>
</dbReference>
<reference evidence="3" key="1">
    <citation type="submission" date="2015-10" db="EMBL/GenBank/DDBJ databases">
        <title>Extensive mobilome-driven genome diversification in gut-associated Bacteroides vulgatus mpk.</title>
        <authorList>
            <person name="Beier S."/>
            <person name="Lange A."/>
            <person name="Huson D.H."/>
            <person name="Frick J.-S."/>
            <person name="Autenrieth I.B."/>
        </authorList>
    </citation>
    <scope>NUCLEOTIDE SEQUENCE [LARGE SCALE GENOMIC DNA]</scope>
    <source>
        <strain evidence="3">mpk</strain>
    </source>
</reference>
<dbReference type="PANTHER" id="PTHR34585">
    <property type="match status" value="1"/>
</dbReference>
<evidence type="ECO:0000259" key="1">
    <source>
        <dbReference type="Pfam" id="PF12728"/>
    </source>
</evidence>
<proteinExistence type="predicted"/>